<gene>
    <name evidence="1" type="ORF">SAMN04488130_11326</name>
</gene>
<dbReference type="Gene3D" id="2.40.50.100">
    <property type="match status" value="1"/>
</dbReference>
<dbReference type="GO" id="GO:1990281">
    <property type="term" value="C:efflux pump complex"/>
    <property type="evidence" value="ECO:0007669"/>
    <property type="project" value="TreeGrafter"/>
</dbReference>
<proteinExistence type="predicted"/>
<name>A0A1H6A4S7_9FLAO</name>
<evidence type="ECO:0000313" key="1">
    <source>
        <dbReference type="EMBL" id="SEG42746.1"/>
    </source>
</evidence>
<organism evidence="1 2">
    <name type="scientific">Flavobacterium urumqiense</name>
    <dbReference type="NCBI Taxonomy" id="935224"/>
    <lineage>
        <taxon>Bacteria</taxon>
        <taxon>Pseudomonadati</taxon>
        <taxon>Bacteroidota</taxon>
        <taxon>Flavobacteriia</taxon>
        <taxon>Flavobacteriales</taxon>
        <taxon>Flavobacteriaceae</taxon>
        <taxon>Flavobacterium</taxon>
    </lineage>
</organism>
<dbReference type="EMBL" id="FNVP01000013">
    <property type="protein sequence ID" value="SEG42746.1"/>
    <property type="molecule type" value="Genomic_DNA"/>
</dbReference>
<dbReference type="Proteomes" id="UP000236737">
    <property type="component" value="Unassembled WGS sequence"/>
</dbReference>
<dbReference type="GO" id="GO:0015562">
    <property type="term" value="F:efflux transmembrane transporter activity"/>
    <property type="evidence" value="ECO:0007669"/>
    <property type="project" value="TreeGrafter"/>
</dbReference>
<dbReference type="RefSeq" id="WP_104000681.1">
    <property type="nucleotide sequence ID" value="NZ_FNVP01000013.1"/>
</dbReference>
<evidence type="ECO:0000313" key="2">
    <source>
        <dbReference type="Proteomes" id="UP000236737"/>
    </source>
</evidence>
<dbReference type="OrthoDB" id="1435302at2"/>
<reference evidence="2" key="1">
    <citation type="submission" date="2016-10" db="EMBL/GenBank/DDBJ databases">
        <authorList>
            <person name="Varghese N."/>
            <person name="Submissions S."/>
        </authorList>
    </citation>
    <scope>NUCLEOTIDE SEQUENCE [LARGE SCALE GENOMIC DNA]</scope>
    <source>
        <strain evidence="2">CGMCC 1.9230</strain>
    </source>
</reference>
<dbReference type="PANTHER" id="PTHR30469">
    <property type="entry name" value="MULTIDRUG RESISTANCE PROTEIN MDTA"/>
    <property type="match status" value="1"/>
</dbReference>
<accession>A0A1H6A4S7</accession>
<dbReference type="AlphaFoldDB" id="A0A1H6A4S7"/>
<dbReference type="PROSITE" id="PS51257">
    <property type="entry name" value="PROKAR_LIPOPROTEIN"/>
    <property type="match status" value="1"/>
</dbReference>
<sequence>MKLIIGVLMTNSMKKSILFFIVIALFFISCKNNNEAEKVIDASVPVTLTTIETSSIQSFIDLNATATYLVKNVIKANATGYLNSVNVVSNDYVSKGAALFSIKTREAKVLGNTINKIDPSLNFGGAIKVRANTNGFVTSVNVQQGDYVQDGDPLVSINDSGSFAIVLSLPYEFKKYVSINEELTVILPDSTLVKVKVQKYMPSVDATSQTQSVILKVIGKHDIPENLIVKVRINKSSNSKTVSLPKAAVLSNETETDFWIMKMINNNTAIKIPIKKGVETPDKVEILTPILTSEDKILLSGNYGVADTIKVKVIKPD</sequence>
<keyword evidence="2" id="KW-1185">Reference proteome</keyword>
<protein>
    <submittedName>
        <fullName evidence="1">Barrel-sandwich domain of CusB or HlyD membrane-fusion</fullName>
    </submittedName>
</protein>
<dbReference type="Gene3D" id="2.40.420.20">
    <property type="match status" value="1"/>
</dbReference>